<feature type="domain" description="G-protein coupled receptors family 2 profile 1" evidence="2">
    <location>
        <begin position="285"/>
        <end position="365"/>
    </location>
</feature>
<dbReference type="Pfam" id="PF12796">
    <property type="entry name" value="Ank_2"/>
    <property type="match status" value="1"/>
</dbReference>
<dbReference type="Gene3D" id="1.25.40.20">
    <property type="entry name" value="Ankyrin repeat-containing domain"/>
    <property type="match status" value="1"/>
</dbReference>
<dbReference type="OrthoDB" id="616263at2759"/>
<evidence type="ECO:0000259" key="2">
    <source>
        <dbReference type="PROSITE" id="PS50227"/>
    </source>
</evidence>
<protein>
    <recommendedName>
        <fullName evidence="2">G-protein coupled receptors family 2 profile 1 domain-containing protein</fullName>
    </recommendedName>
</protein>
<dbReference type="Gene3D" id="4.10.1240.10">
    <property type="entry name" value="GPCR, family 2, extracellular hormone receptor domain"/>
    <property type="match status" value="1"/>
</dbReference>
<dbReference type="InterPro" id="IPR001879">
    <property type="entry name" value="GPCR_2_extracellular_dom"/>
</dbReference>
<dbReference type="SUPFAM" id="SSF48403">
    <property type="entry name" value="Ankyrin repeat"/>
    <property type="match status" value="1"/>
</dbReference>
<feature type="repeat" description="ANK" evidence="1">
    <location>
        <begin position="184"/>
        <end position="216"/>
    </location>
</feature>
<dbReference type="Pfam" id="PF02793">
    <property type="entry name" value="HRM"/>
    <property type="match status" value="1"/>
</dbReference>
<dbReference type="GO" id="GO:0004930">
    <property type="term" value="F:G protein-coupled receptor activity"/>
    <property type="evidence" value="ECO:0007669"/>
    <property type="project" value="InterPro"/>
</dbReference>
<accession>A0A6H5HSY6</accession>
<dbReference type="SUPFAM" id="SSF111418">
    <property type="entry name" value="Hormone receptor domain"/>
    <property type="match status" value="1"/>
</dbReference>
<evidence type="ECO:0000256" key="1">
    <source>
        <dbReference type="PROSITE-ProRule" id="PRU00023"/>
    </source>
</evidence>
<name>A0A6H5HSY6_9HYME</name>
<sequence length="413" mass="47471">MPRKCITLAKPILARLKRFRQMVNWEIESDRRQQLDQLYPLVKDWQGQLPNLRDVFRPEEIERILIEVVKPHESELKPDPIIKFVIKTGYKDQPDVDEEGKPSPRRTTPLHYAFRRWLSDGNTVVGDLFKIYDRFDVNYTDEFGCTHFHVACKFNFVDIVEKFLEFGQDPNTPNCLPRESDADSVDPPLHLTLKCNHKKVVELLLKSGADPNLANKGGSTALHIVSFDLVEMLFELSNEKYRPIQVNAQDERGRTPLHLGYYYNLEASLLGPFACDTCCCCCYTWCGRAIDLDLYSNKEPYCRGVWDGWSCWPDTPAGETVYQSCPTFVTGFDPMRGILASLTWRKNVCSGTERDVNSRTHNRVCKHPQQQQSRKLPYVAAAARRRVIFVIVRGLANNLNFVARTLPRGGTHT</sequence>
<dbReference type="Proteomes" id="UP000479190">
    <property type="component" value="Unassembled WGS sequence"/>
</dbReference>
<dbReference type="InterPro" id="IPR017983">
    <property type="entry name" value="GPCR_2_secretin-like_CS"/>
</dbReference>
<evidence type="ECO:0000313" key="4">
    <source>
        <dbReference type="Proteomes" id="UP000479190"/>
    </source>
</evidence>
<proteinExistence type="predicted"/>
<dbReference type="PANTHER" id="PTHR24125">
    <property type="entry name" value="ANKYRIN REPEAT AND DEATH DOMAIN-CONTAINING PROTEIN"/>
    <property type="match status" value="1"/>
</dbReference>
<dbReference type="InterPro" id="IPR052457">
    <property type="entry name" value="Ankyrin-DD_containing_protein"/>
</dbReference>
<dbReference type="EMBL" id="CADCXV010000147">
    <property type="protein sequence ID" value="CAB0028445.1"/>
    <property type="molecule type" value="Genomic_DNA"/>
</dbReference>
<dbReference type="PANTHER" id="PTHR24125:SF5">
    <property type="entry name" value="ANKYRIN REPEAT PROTEIN"/>
    <property type="match status" value="1"/>
</dbReference>
<dbReference type="PROSITE" id="PS50297">
    <property type="entry name" value="ANK_REP_REGION"/>
    <property type="match status" value="1"/>
</dbReference>
<dbReference type="AlphaFoldDB" id="A0A6H5HSY6"/>
<dbReference type="PROSITE" id="PS50227">
    <property type="entry name" value="G_PROTEIN_RECEP_F2_3"/>
    <property type="match status" value="1"/>
</dbReference>
<dbReference type="PROSITE" id="PS50088">
    <property type="entry name" value="ANK_REPEAT"/>
    <property type="match status" value="1"/>
</dbReference>
<dbReference type="InterPro" id="IPR002110">
    <property type="entry name" value="Ankyrin_rpt"/>
</dbReference>
<keyword evidence="4" id="KW-1185">Reference proteome</keyword>
<keyword evidence="1" id="KW-0040">ANK repeat</keyword>
<dbReference type="GO" id="GO:0016020">
    <property type="term" value="C:membrane"/>
    <property type="evidence" value="ECO:0007669"/>
    <property type="project" value="InterPro"/>
</dbReference>
<dbReference type="SMART" id="SM00008">
    <property type="entry name" value="HormR"/>
    <property type="match status" value="1"/>
</dbReference>
<dbReference type="PROSITE" id="PS00649">
    <property type="entry name" value="G_PROTEIN_RECEP_F2_1"/>
    <property type="match status" value="1"/>
</dbReference>
<dbReference type="SMART" id="SM00248">
    <property type="entry name" value="ANK"/>
    <property type="match status" value="3"/>
</dbReference>
<gene>
    <name evidence="3" type="ORF">TBRA_LOCUS615</name>
</gene>
<dbReference type="InterPro" id="IPR036770">
    <property type="entry name" value="Ankyrin_rpt-contain_sf"/>
</dbReference>
<organism evidence="3 4">
    <name type="scientific">Trichogramma brassicae</name>
    <dbReference type="NCBI Taxonomy" id="86971"/>
    <lineage>
        <taxon>Eukaryota</taxon>
        <taxon>Metazoa</taxon>
        <taxon>Ecdysozoa</taxon>
        <taxon>Arthropoda</taxon>
        <taxon>Hexapoda</taxon>
        <taxon>Insecta</taxon>
        <taxon>Pterygota</taxon>
        <taxon>Neoptera</taxon>
        <taxon>Endopterygota</taxon>
        <taxon>Hymenoptera</taxon>
        <taxon>Apocrita</taxon>
        <taxon>Proctotrupomorpha</taxon>
        <taxon>Chalcidoidea</taxon>
        <taxon>Trichogrammatidae</taxon>
        <taxon>Trichogramma</taxon>
    </lineage>
</organism>
<dbReference type="InterPro" id="IPR036445">
    <property type="entry name" value="GPCR_2_extracell_dom_sf"/>
</dbReference>
<evidence type="ECO:0000313" key="3">
    <source>
        <dbReference type="EMBL" id="CAB0028445.1"/>
    </source>
</evidence>
<reference evidence="3 4" key="1">
    <citation type="submission" date="2020-02" db="EMBL/GenBank/DDBJ databases">
        <authorList>
            <person name="Ferguson B K."/>
        </authorList>
    </citation>
    <scope>NUCLEOTIDE SEQUENCE [LARGE SCALE GENOMIC DNA]</scope>
</reference>